<organism evidence="5 6">
    <name type="scientific">Methylobacterium symbioticum</name>
    <dbReference type="NCBI Taxonomy" id="2584084"/>
    <lineage>
        <taxon>Bacteria</taxon>
        <taxon>Pseudomonadati</taxon>
        <taxon>Pseudomonadota</taxon>
        <taxon>Alphaproteobacteria</taxon>
        <taxon>Hyphomicrobiales</taxon>
        <taxon>Methylobacteriaceae</taxon>
        <taxon>Methylobacterium</taxon>
    </lineage>
</organism>
<dbReference type="EMBL" id="CABFPH010000071">
    <property type="protein sequence ID" value="VUD73436.1"/>
    <property type="molecule type" value="Genomic_DNA"/>
</dbReference>
<dbReference type="SMART" id="SM00100">
    <property type="entry name" value="cNMP"/>
    <property type="match status" value="1"/>
</dbReference>
<keyword evidence="3" id="KW-0804">Transcription</keyword>
<reference evidence="5 6" key="1">
    <citation type="submission" date="2019-06" db="EMBL/GenBank/DDBJ databases">
        <authorList>
            <person name="Rodrigo-Torres L."/>
            <person name="Arahal R. D."/>
            <person name="Lucena T."/>
        </authorList>
    </citation>
    <scope>NUCLEOTIDE SEQUENCE [LARGE SCALE GENOMIC DNA]</scope>
    <source>
        <strain evidence="5 6">SB0023/3</strain>
    </source>
</reference>
<dbReference type="GO" id="GO:0003677">
    <property type="term" value="F:DNA binding"/>
    <property type="evidence" value="ECO:0007669"/>
    <property type="project" value="UniProtKB-KW"/>
</dbReference>
<keyword evidence="6" id="KW-1185">Reference proteome</keyword>
<protein>
    <submittedName>
        <fullName evidence="5">Global nitrogen regulator</fullName>
    </submittedName>
</protein>
<dbReference type="Gene3D" id="1.10.10.10">
    <property type="entry name" value="Winged helix-like DNA-binding domain superfamily/Winged helix DNA-binding domain"/>
    <property type="match status" value="1"/>
</dbReference>
<evidence type="ECO:0000313" key="5">
    <source>
        <dbReference type="EMBL" id="VUD73436.1"/>
    </source>
</evidence>
<dbReference type="InterPro" id="IPR050397">
    <property type="entry name" value="Env_Response_Regulators"/>
</dbReference>
<dbReference type="AlphaFoldDB" id="A0A509EGE3"/>
<dbReference type="PROSITE" id="PS50042">
    <property type="entry name" value="CNMP_BINDING_3"/>
    <property type="match status" value="1"/>
</dbReference>
<dbReference type="SUPFAM" id="SSF46785">
    <property type="entry name" value="Winged helix' DNA-binding domain"/>
    <property type="match status" value="1"/>
</dbReference>
<dbReference type="OrthoDB" id="7506088at2"/>
<dbReference type="Proteomes" id="UP000410984">
    <property type="component" value="Unassembled WGS sequence"/>
</dbReference>
<evidence type="ECO:0000256" key="1">
    <source>
        <dbReference type="ARBA" id="ARBA00023015"/>
    </source>
</evidence>
<feature type="domain" description="Cyclic nucleotide-binding" evidence="4">
    <location>
        <begin position="25"/>
        <end position="104"/>
    </location>
</feature>
<dbReference type="InterPro" id="IPR014710">
    <property type="entry name" value="RmlC-like_jellyroll"/>
</dbReference>
<keyword evidence="2" id="KW-0238">DNA-binding</keyword>
<dbReference type="InterPro" id="IPR012318">
    <property type="entry name" value="HTH_CRP"/>
</dbReference>
<dbReference type="GO" id="GO:0005829">
    <property type="term" value="C:cytosol"/>
    <property type="evidence" value="ECO:0007669"/>
    <property type="project" value="TreeGrafter"/>
</dbReference>
<dbReference type="InterPro" id="IPR000595">
    <property type="entry name" value="cNMP-bd_dom"/>
</dbReference>
<dbReference type="Gene3D" id="2.60.120.10">
    <property type="entry name" value="Jelly Rolls"/>
    <property type="match status" value="1"/>
</dbReference>
<dbReference type="RefSeq" id="WP_142584678.1">
    <property type="nucleotide sequence ID" value="NZ_CABFPH010000071.1"/>
</dbReference>
<dbReference type="PANTHER" id="PTHR24567:SF74">
    <property type="entry name" value="HTH-TYPE TRANSCRIPTIONAL REGULATOR ARCR"/>
    <property type="match status" value="1"/>
</dbReference>
<dbReference type="InterPro" id="IPR018490">
    <property type="entry name" value="cNMP-bd_dom_sf"/>
</dbReference>
<sequence>MADHLSGYRGKDSVRWPQPTLRNRLLEAMTPEDLTLIAPHLRAVELNLRDVVIAPGLPAASCFFVEEGVVSVATMDRPARIELGLVGREGLVGAMPVLLGDGRSPYAHIVQMPGRGLAIPSQALRAAVARSASLQCLLLAYVQAQALQLAESIYAQAALNLDARLARWLLMCQDRVSGDAIALTHEFLSIMLGVQRAGVTLALQGLEGAGLIRARRKRIEILDRGGLEALTEGSYGVAEAAYTRLVEGDRAEAGSEGFRPPPAA</sequence>
<gene>
    <name evidence="5" type="primary">ntcA</name>
    <name evidence="5" type="ORF">MET9862_04051</name>
</gene>
<dbReference type="CDD" id="cd00038">
    <property type="entry name" value="CAP_ED"/>
    <property type="match status" value="1"/>
</dbReference>
<dbReference type="InterPro" id="IPR036390">
    <property type="entry name" value="WH_DNA-bd_sf"/>
</dbReference>
<evidence type="ECO:0000313" key="6">
    <source>
        <dbReference type="Proteomes" id="UP000410984"/>
    </source>
</evidence>
<dbReference type="SUPFAM" id="SSF51206">
    <property type="entry name" value="cAMP-binding domain-like"/>
    <property type="match status" value="1"/>
</dbReference>
<dbReference type="Pfam" id="PF00027">
    <property type="entry name" value="cNMP_binding"/>
    <property type="match status" value="1"/>
</dbReference>
<dbReference type="GO" id="GO:0003700">
    <property type="term" value="F:DNA-binding transcription factor activity"/>
    <property type="evidence" value="ECO:0007669"/>
    <property type="project" value="TreeGrafter"/>
</dbReference>
<dbReference type="InterPro" id="IPR036388">
    <property type="entry name" value="WH-like_DNA-bd_sf"/>
</dbReference>
<accession>A0A509EGE3</accession>
<proteinExistence type="predicted"/>
<dbReference type="Pfam" id="PF13545">
    <property type="entry name" value="HTH_Crp_2"/>
    <property type="match status" value="1"/>
</dbReference>
<evidence type="ECO:0000256" key="3">
    <source>
        <dbReference type="ARBA" id="ARBA00023163"/>
    </source>
</evidence>
<name>A0A509EGE3_9HYPH</name>
<evidence type="ECO:0000259" key="4">
    <source>
        <dbReference type="PROSITE" id="PS50042"/>
    </source>
</evidence>
<evidence type="ECO:0000256" key="2">
    <source>
        <dbReference type="ARBA" id="ARBA00023125"/>
    </source>
</evidence>
<dbReference type="PANTHER" id="PTHR24567">
    <property type="entry name" value="CRP FAMILY TRANSCRIPTIONAL REGULATORY PROTEIN"/>
    <property type="match status" value="1"/>
</dbReference>
<keyword evidence="1" id="KW-0805">Transcription regulation</keyword>